<protein>
    <submittedName>
        <fullName evidence="3">Rhodanese-like domain-containing protein</fullName>
    </submittedName>
</protein>
<evidence type="ECO:0000313" key="4">
    <source>
        <dbReference type="Proteomes" id="UP000000466"/>
    </source>
</evidence>
<dbReference type="SMART" id="SM00450">
    <property type="entry name" value="RHOD"/>
    <property type="match status" value="1"/>
</dbReference>
<dbReference type="PANTHER" id="PTHR43031:SF18">
    <property type="entry name" value="RHODANESE-RELATED SULFURTRANSFERASES"/>
    <property type="match status" value="1"/>
</dbReference>
<dbReference type="Pfam" id="PF00581">
    <property type="entry name" value="Rhodanese"/>
    <property type="match status" value="1"/>
</dbReference>
<dbReference type="CDD" id="cd00158">
    <property type="entry name" value="RHOD"/>
    <property type="match status" value="1"/>
</dbReference>
<reference evidence="3 4" key="1">
    <citation type="journal article" date="2013" name="Genome Announc.">
        <title>Complete genome sequence of Simiduia agarivorans SA1(T), a marine bacterium able to degrade a variety of polysaccharides.</title>
        <authorList>
            <person name="Lin S.Y."/>
            <person name="Shieh W.Y."/>
            <person name="Chen J.S."/>
            <person name="Tang S.L."/>
        </authorList>
    </citation>
    <scope>NUCLEOTIDE SEQUENCE [LARGE SCALE GENOMIC DNA]</scope>
    <source>
        <strain evidence="4">DSM 21679 / JCM 13881 / BCRC 17597 / SA1</strain>
    </source>
</reference>
<evidence type="ECO:0000313" key="3">
    <source>
        <dbReference type="EMBL" id="AFV00002.1"/>
    </source>
</evidence>
<sequence>MELIVFLTEQWMLVSLFLVLAYTYMWREKSKAGATLSVHQLTAVVNQGNAQLVDLRDSAEFQAGHIVDAINIPHNKLEKQLSELERHRAKTLVLVDKLGQHTGAAGRLLRDKEFNVVRLNGGMAEWTGQNLPVVKGKG</sequence>
<dbReference type="PANTHER" id="PTHR43031">
    <property type="entry name" value="FAD-DEPENDENT OXIDOREDUCTASE"/>
    <property type="match status" value="1"/>
</dbReference>
<dbReference type="EMBL" id="CP003746">
    <property type="protein sequence ID" value="AFV00002.1"/>
    <property type="molecule type" value="Genomic_DNA"/>
</dbReference>
<feature type="transmembrane region" description="Helical" evidence="1">
    <location>
        <begin position="6"/>
        <end position="25"/>
    </location>
</feature>
<dbReference type="STRING" id="1117647.M5M_14325"/>
<dbReference type="KEGG" id="saga:M5M_14325"/>
<feature type="domain" description="Rhodanese" evidence="2">
    <location>
        <begin position="46"/>
        <end position="135"/>
    </location>
</feature>
<dbReference type="AlphaFoldDB" id="K4KLT7"/>
<dbReference type="Proteomes" id="UP000000466">
    <property type="component" value="Chromosome"/>
</dbReference>
<proteinExistence type="predicted"/>
<gene>
    <name evidence="3" type="ordered locus">M5M_14325</name>
</gene>
<dbReference type="SUPFAM" id="SSF52821">
    <property type="entry name" value="Rhodanese/Cell cycle control phosphatase"/>
    <property type="match status" value="1"/>
</dbReference>
<evidence type="ECO:0000256" key="1">
    <source>
        <dbReference type="SAM" id="Phobius"/>
    </source>
</evidence>
<keyword evidence="1" id="KW-0472">Membrane</keyword>
<organism evidence="3 4">
    <name type="scientific">Simiduia agarivorans (strain DSM 21679 / JCM 13881 / BCRC 17597 / SA1)</name>
    <dbReference type="NCBI Taxonomy" id="1117647"/>
    <lineage>
        <taxon>Bacteria</taxon>
        <taxon>Pseudomonadati</taxon>
        <taxon>Pseudomonadota</taxon>
        <taxon>Gammaproteobacteria</taxon>
        <taxon>Cellvibrionales</taxon>
        <taxon>Cellvibrionaceae</taxon>
        <taxon>Simiduia</taxon>
    </lineage>
</organism>
<dbReference type="InterPro" id="IPR001763">
    <property type="entry name" value="Rhodanese-like_dom"/>
</dbReference>
<keyword evidence="4" id="KW-1185">Reference proteome</keyword>
<dbReference type="eggNOG" id="COG0607">
    <property type="taxonomic scope" value="Bacteria"/>
</dbReference>
<dbReference type="Gene3D" id="3.40.250.10">
    <property type="entry name" value="Rhodanese-like domain"/>
    <property type="match status" value="1"/>
</dbReference>
<name>K4KLT7_SIMAS</name>
<dbReference type="InterPro" id="IPR036873">
    <property type="entry name" value="Rhodanese-like_dom_sf"/>
</dbReference>
<dbReference type="InterPro" id="IPR050229">
    <property type="entry name" value="GlpE_sulfurtransferase"/>
</dbReference>
<dbReference type="PROSITE" id="PS50206">
    <property type="entry name" value="RHODANESE_3"/>
    <property type="match status" value="1"/>
</dbReference>
<dbReference type="RefSeq" id="WP_015048154.1">
    <property type="nucleotide sequence ID" value="NC_018868.3"/>
</dbReference>
<keyword evidence="1" id="KW-1133">Transmembrane helix</keyword>
<accession>K4KLT7</accession>
<dbReference type="HOGENOM" id="CLU_089574_1_5_6"/>
<keyword evidence="1" id="KW-0812">Transmembrane</keyword>
<evidence type="ECO:0000259" key="2">
    <source>
        <dbReference type="PROSITE" id="PS50206"/>
    </source>
</evidence>